<keyword evidence="12" id="KW-1015">Disulfide bond</keyword>
<keyword evidence="4" id="KW-0964">Secreted</keyword>
<evidence type="ECO:0000256" key="14">
    <source>
        <dbReference type="PROSITE-ProRule" id="PRU01379"/>
    </source>
</evidence>
<keyword evidence="16" id="KW-1185">Reference proteome</keyword>
<keyword evidence="5 17" id="KW-0121">Carboxypeptidase</keyword>
<dbReference type="Proteomes" id="UP000694843">
    <property type="component" value="Unplaced"/>
</dbReference>
<dbReference type="InterPro" id="IPR036990">
    <property type="entry name" value="M14A-like_propep"/>
</dbReference>
<evidence type="ECO:0000256" key="8">
    <source>
        <dbReference type="ARBA" id="ARBA00022729"/>
    </source>
</evidence>
<evidence type="ECO:0000256" key="5">
    <source>
        <dbReference type="ARBA" id="ARBA00022645"/>
    </source>
</evidence>
<dbReference type="InterPro" id="IPR003146">
    <property type="entry name" value="M14A_act_pep"/>
</dbReference>
<evidence type="ECO:0000256" key="1">
    <source>
        <dbReference type="ARBA" id="ARBA00001947"/>
    </source>
</evidence>
<dbReference type="GO" id="GO:0008270">
    <property type="term" value="F:zinc ion binding"/>
    <property type="evidence" value="ECO:0007669"/>
    <property type="project" value="InterPro"/>
</dbReference>
<evidence type="ECO:0000256" key="11">
    <source>
        <dbReference type="ARBA" id="ARBA00023049"/>
    </source>
</evidence>
<dbReference type="RefSeq" id="XP_047735826.1">
    <property type="nucleotide sequence ID" value="XM_047879870.1"/>
</dbReference>
<dbReference type="AlphaFoldDB" id="A0A979FGU9"/>
<evidence type="ECO:0000256" key="4">
    <source>
        <dbReference type="ARBA" id="ARBA00022525"/>
    </source>
</evidence>
<evidence type="ECO:0000256" key="3">
    <source>
        <dbReference type="ARBA" id="ARBA00005988"/>
    </source>
</evidence>
<dbReference type="Pfam" id="PF02244">
    <property type="entry name" value="Propep_M14"/>
    <property type="match status" value="1"/>
</dbReference>
<keyword evidence="10" id="KW-0862">Zinc</keyword>
<keyword evidence="9" id="KW-0378">Hydrolase</keyword>
<dbReference type="OMA" id="DSHILIR"/>
<comment type="function">
    <text evidence="13">Involved in the digestion of the blood meal.</text>
</comment>
<dbReference type="PROSITE" id="PS52035">
    <property type="entry name" value="PEPTIDASE_M14"/>
    <property type="match status" value="1"/>
</dbReference>
<dbReference type="PANTHER" id="PTHR11705:SF91">
    <property type="entry name" value="FI01817P-RELATED"/>
    <property type="match status" value="1"/>
</dbReference>
<dbReference type="InterPro" id="IPR057247">
    <property type="entry name" value="CARBOXYPEPT_ZN_2"/>
</dbReference>
<dbReference type="PROSITE" id="PS00132">
    <property type="entry name" value="CARBOXYPEPT_ZN_1"/>
    <property type="match status" value="1"/>
</dbReference>
<comment type="cofactor">
    <cofactor evidence="1">
        <name>Zn(2+)</name>
        <dbReference type="ChEBI" id="CHEBI:29105"/>
    </cofactor>
</comment>
<dbReference type="InterPro" id="IPR057246">
    <property type="entry name" value="CARBOXYPEPT_ZN_1"/>
</dbReference>
<dbReference type="PROSITE" id="PS00133">
    <property type="entry name" value="CARBOXYPEPT_ZN_2"/>
    <property type="match status" value="1"/>
</dbReference>
<dbReference type="InterPro" id="IPR000834">
    <property type="entry name" value="Peptidase_M14"/>
</dbReference>
<evidence type="ECO:0000313" key="17">
    <source>
        <dbReference type="RefSeq" id="XP_047735826.1"/>
    </source>
</evidence>
<comment type="similarity">
    <text evidence="3 14">Belongs to the peptidase M14 family.</text>
</comment>
<dbReference type="PRINTS" id="PR00765">
    <property type="entry name" value="CRBOXYPTASEA"/>
</dbReference>
<dbReference type="GO" id="GO:0005615">
    <property type="term" value="C:extracellular space"/>
    <property type="evidence" value="ECO:0007669"/>
    <property type="project" value="TreeGrafter"/>
</dbReference>
<dbReference type="FunFam" id="3.40.630.10:FF:000040">
    <property type="entry name" value="zinc carboxypeptidase"/>
    <property type="match status" value="1"/>
</dbReference>
<organism evidence="16 17">
    <name type="scientific">Hyalella azteca</name>
    <name type="common">Amphipod</name>
    <dbReference type="NCBI Taxonomy" id="294128"/>
    <lineage>
        <taxon>Eukaryota</taxon>
        <taxon>Metazoa</taxon>
        <taxon>Ecdysozoa</taxon>
        <taxon>Arthropoda</taxon>
        <taxon>Crustacea</taxon>
        <taxon>Multicrustacea</taxon>
        <taxon>Malacostraca</taxon>
        <taxon>Eumalacostraca</taxon>
        <taxon>Peracarida</taxon>
        <taxon>Amphipoda</taxon>
        <taxon>Senticaudata</taxon>
        <taxon>Talitrida</taxon>
        <taxon>Talitroidea</taxon>
        <taxon>Hyalellidae</taxon>
        <taxon>Hyalella</taxon>
    </lineage>
</organism>
<dbReference type="KEGG" id="hazt:108673893"/>
<accession>A0A979FGU9</accession>
<dbReference type="GeneID" id="108673893"/>
<dbReference type="CDD" id="cd03860">
    <property type="entry name" value="M14_CP_A-B_like"/>
    <property type="match status" value="1"/>
</dbReference>
<evidence type="ECO:0000256" key="6">
    <source>
        <dbReference type="ARBA" id="ARBA00022670"/>
    </source>
</evidence>
<keyword evidence="11" id="KW-0482">Metalloprotease</keyword>
<gene>
    <name evidence="17" type="primary">LOC108673893</name>
</gene>
<evidence type="ECO:0000256" key="2">
    <source>
        <dbReference type="ARBA" id="ARBA00004613"/>
    </source>
</evidence>
<name>A0A979FGU9_HYAAZ</name>
<feature type="domain" description="Peptidase M14" evidence="15">
    <location>
        <begin position="189"/>
        <end position="454"/>
    </location>
</feature>
<dbReference type="Pfam" id="PF00246">
    <property type="entry name" value="Peptidase_M14"/>
    <property type="match status" value="2"/>
</dbReference>
<dbReference type="Gene3D" id="3.40.630.10">
    <property type="entry name" value="Zn peptidases"/>
    <property type="match status" value="1"/>
</dbReference>
<evidence type="ECO:0000256" key="7">
    <source>
        <dbReference type="ARBA" id="ARBA00022723"/>
    </source>
</evidence>
<protein>
    <submittedName>
        <fullName evidence="17">Carboxypeptidase B</fullName>
    </submittedName>
</protein>
<dbReference type="GO" id="GO:0006508">
    <property type="term" value="P:proteolysis"/>
    <property type="evidence" value="ECO:0007669"/>
    <property type="project" value="UniProtKB-KW"/>
</dbReference>
<dbReference type="OrthoDB" id="3626597at2759"/>
<comment type="subcellular location">
    <subcellularLocation>
        <location evidence="2">Secreted</location>
    </subcellularLocation>
</comment>
<evidence type="ECO:0000259" key="15">
    <source>
        <dbReference type="PROSITE" id="PS52035"/>
    </source>
</evidence>
<evidence type="ECO:0000256" key="10">
    <source>
        <dbReference type="ARBA" id="ARBA00022833"/>
    </source>
</evidence>
<keyword evidence="6" id="KW-0645">Protease</keyword>
<keyword evidence="7" id="KW-0479">Metal-binding</keyword>
<reference evidence="17" key="1">
    <citation type="submission" date="2025-08" db="UniProtKB">
        <authorList>
            <consortium name="RefSeq"/>
        </authorList>
    </citation>
    <scope>IDENTIFICATION</scope>
</reference>
<evidence type="ECO:0000313" key="16">
    <source>
        <dbReference type="Proteomes" id="UP000694843"/>
    </source>
</evidence>
<feature type="active site" description="Proton donor/acceptor" evidence="14">
    <location>
        <position position="420"/>
    </location>
</feature>
<dbReference type="SMART" id="SM00631">
    <property type="entry name" value="Zn_pept"/>
    <property type="match status" value="1"/>
</dbReference>
<dbReference type="Gene3D" id="3.30.70.340">
    <property type="entry name" value="Metallocarboxypeptidase-like"/>
    <property type="match status" value="1"/>
</dbReference>
<sequence length="459" mass="52016">MLNPCRAPARLNVAPSAILSAMLLAMLPAIPSAISSTIPRVTRSSGPTARRSAILPAMLNIVLTAILISSAKTTAQSIAITRENDAVSYHGYKLYRASVFPGQLPIVDSLDGADGVEIWNWLYKPDNFTYEMDVLSAPERDKQVKEVFDDVQLKYDVVIDDLQKEIETENVNEGFLLDNRNGHPMSWESYHSFEDMETYMYYLEQTYPDYVTVLNIGSSFEGRDLLVVKVSTSDSGNTSRPAIWVDGGMHAREWVSPAVVSYLLQRLVEIPDNYTSIVDAFDWYIMPMVNPDGYEYSRTHDRLWRKTRSKHHDSPCFGADLNRNFGYMWNSGGSSGDPCSDIFRGVKPFSEPESRALRDFLLLHRDQLKVYVSIHAYKQLWMYPWGYHHGRMADLLYVISGSSNDYAHGHLGIPYSFALELRDRGEHGYLLPRDQIEPTAEETTIGLFAMAQEVAHELQ</sequence>
<keyword evidence="8" id="KW-0732">Signal</keyword>
<dbReference type="SUPFAM" id="SSF54897">
    <property type="entry name" value="Protease propeptides/inhibitors"/>
    <property type="match status" value="1"/>
</dbReference>
<evidence type="ECO:0000256" key="13">
    <source>
        <dbReference type="ARBA" id="ARBA00057299"/>
    </source>
</evidence>
<evidence type="ECO:0000256" key="9">
    <source>
        <dbReference type="ARBA" id="ARBA00022801"/>
    </source>
</evidence>
<dbReference type="PANTHER" id="PTHR11705">
    <property type="entry name" value="PROTEASE FAMILY M14 CARBOXYPEPTIDASE A,B"/>
    <property type="match status" value="1"/>
</dbReference>
<dbReference type="SUPFAM" id="SSF53187">
    <property type="entry name" value="Zn-dependent exopeptidases"/>
    <property type="match status" value="1"/>
</dbReference>
<dbReference type="GO" id="GO:0004181">
    <property type="term" value="F:metallocarboxypeptidase activity"/>
    <property type="evidence" value="ECO:0007669"/>
    <property type="project" value="InterPro"/>
</dbReference>
<evidence type="ECO:0000256" key="12">
    <source>
        <dbReference type="ARBA" id="ARBA00023157"/>
    </source>
</evidence>
<proteinExistence type="inferred from homology"/>